<accession>A0AAD1YAS5</accession>
<dbReference type="AlphaFoldDB" id="A0AAD1YAS5"/>
<feature type="region of interest" description="Disordered" evidence="1">
    <location>
        <begin position="75"/>
        <end position="101"/>
    </location>
</feature>
<evidence type="ECO:0000256" key="1">
    <source>
        <dbReference type="SAM" id="MobiDB-lite"/>
    </source>
</evidence>
<feature type="compositionally biased region" description="Low complexity" evidence="1">
    <location>
        <begin position="84"/>
        <end position="97"/>
    </location>
</feature>
<comment type="caution">
    <text evidence="2">The sequence shown here is derived from an EMBL/GenBank/DDBJ whole genome shotgun (WGS) entry which is preliminary data.</text>
</comment>
<reference evidence="2" key="1">
    <citation type="submission" date="2023-07" db="EMBL/GenBank/DDBJ databases">
        <authorList>
            <consortium name="AG Swart"/>
            <person name="Singh M."/>
            <person name="Singh A."/>
            <person name="Seah K."/>
            <person name="Emmerich C."/>
        </authorList>
    </citation>
    <scope>NUCLEOTIDE SEQUENCE</scope>
    <source>
        <strain evidence="2">DP1</strain>
    </source>
</reference>
<proteinExistence type="predicted"/>
<organism evidence="2 3">
    <name type="scientific">Euplotes crassus</name>
    <dbReference type="NCBI Taxonomy" id="5936"/>
    <lineage>
        <taxon>Eukaryota</taxon>
        <taxon>Sar</taxon>
        <taxon>Alveolata</taxon>
        <taxon>Ciliophora</taxon>
        <taxon>Intramacronucleata</taxon>
        <taxon>Spirotrichea</taxon>
        <taxon>Hypotrichia</taxon>
        <taxon>Euplotida</taxon>
        <taxon>Euplotidae</taxon>
        <taxon>Moneuplotes</taxon>
    </lineage>
</organism>
<feature type="region of interest" description="Disordered" evidence="1">
    <location>
        <begin position="487"/>
        <end position="554"/>
    </location>
</feature>
<gene>
    <name evidence="2" type="ORF">ECRASSUSDP1_LOCUS29453</name>
</gene>
<protein>
    <submittedName>
        <fullName evidence="2">Uncharacterized protein</fullName>
    </submittedName>
</protein>
<dbReference type="EMBL" id="CAMPGE010030302">
    <property type="protein sequence ID" value="CAI2387819.1"/>
    <property type="molecule type" value="Genomic_DNA"/>
</dbReference>
<evidence type="ECO:0000313" key="2">
    <source>
        <dbReference type="EMBL" id="CAI2387819.1"/>
    </source>
</evidence>
<feature type="compositionally biased region" description="Basic residues" evidence="1">
    <location>
        <begin position="515"/>
        <end position="535"/>
    </location>
</feature>
<feature type="compositionally biased region" description="Basic and acidic residues" evidence="1">
    <location>
        <begin position="545"/>
        <end position="554"/>
    </location>
</feature>
<keyword evidence="3" id="KW-1185">Reference proteome</keyword>
<feature type="compositionally biased region" description="Polar residues" evidence="1">
    <location>
        <begin position="45"/>
        <end position="57"/>
    </location>
</feature>
<dbReference type="Proteomes" id="UP001295684">
    <property type="component" value="Unassembled WGS sequence"/>
</dbReference>
<sequence length="578" mass="66229">MEASIRNNLLNMIEIPTRVHPRNLATKKHDIKLGRSISPAKRLKSGSNLSSITDSSSPTKYKLRESLLSLIEEDCEKDEKSPHESGSSSNESVSPDSGSKRGIITLKKPALQEFPSIEQCNQPDLSESQDSPLNQAVNQILSLRYNPCPRKSLREEFNYSSFDDYFSSTFKRREEDSEKETKCSKFVPKFDLMIAAEDYLINLGENLFNLRNYEEDQKVAEPIQKIKKKLNKGGNSKRKRFLKRTKKRRKVKRKESKHISELSSKLLEIENTLDFKAKEGPRKLTQDIVCPINTGFKKRARFRTCQTTSDFQQKLIENISEKEMSIKLDDEKAGYTKSFKNFAFKTYDEAPEQEELKEEKSFLRLSLNPCLPVEQNFRKKSSNSQNVHQNLPLQNVDSHEIADNFCRNPKFEAKSNSNTNIPTSSHDTASCSALKSKDQKFFISSNLSEATRVLSTKKRRKKDRKLSISDNEFNTFYLAFEKHNKTKNEKQMLSPSIPSTGNSGHLSSSTSNISKSKRQKSSKRCKKSGRKKVCSTKKVPSALDGDTKLSKNEKMPQKFSWKMIEIVDSLNEIEKDFD</sequence>
<feature type="compositionally biased region" description="Polar residues" evidence="1">
    <location>
        <begin position="491"/>
        <end position="506"/>
    </location>
</feature>
<name>A0AAD1YAS5_EUPCR</name>
<evidence type="ECO:0000313" key="3">
    <source>
        <dbReference type="Proteomes" id="UP001295684"/>
    </source>
</evidence>
<feature type="region of interest" description="Disordered" evidence="1">
    <location>
        <begin position="32"/>
        <end position="57"/>
    </location>
</feature>